<sequence>MGTAALLSHIDKLPRLPKAVSELLDVVNNDSASIAEVSEKISRDPLVSARVLRLANSAHYGRSREVGSIDEAVVRLGQQSLRTLVIASAVIGTIPTVAGIDIGEFWGSCFEVSLYGQEFAKRCGAEPETAFTCGILHDIGDLLIATIEPDKALKIQESIAGGAEKLAVEMGVLGYTSSEVASLLAQNWNFSSELVQGIKYQNNPKDADPFSSQAAILKLSHIVLLEWDSVDDNEKTCWLSQQVTSVGLKMEMGGLSNKIQALRGKGFEISGQLT</sequence>
<gene>
    <name evidence="2" type="ORF">FN961_21160</name>
</gene>
<keyword evidence="3" id="KW-1185">Reference proteome</keyword>
<evidence type="ECO:0000313" key="2">
    <source>
        <dbReference type="EMBL" id="TRY12372.1"/>
    </source>
</evidence>
<organism evidence="2 3">
    <name type="scientific">Shewanella hanedai</name>
    <name type="common">Alteromonas hanedai</name>
    <dbReference type="NCBI Taxonomy" id="25"/>
    <lineage>
        <taxon>Bacteria</taxon>
        <taxon>Pseudomonadati</taxon>
        <taxon>Pseudomonadota</taxon>
        <taxon>Gammaproteobacteria</taxon>
        <taxon>Alteromonadales</taxon>
        <taxon>Shewanellaceae</taxon>
        <taxon>Shewanella</taxon>
    </lineage>
</organism>
<dbReference type="RefSeq" id="WP_144042194.1">
    <property type="nucleotide sequence ID" value="NZ_BMPL01000035.1"/>
</dbReference>
<dbReference type="EMBL" id="VKGK01000035">
    <property type="protein sequence ID" value="TRY12372.1"/>
    <property type="molecule type" value="Genomic_DNA"/>
</dbReference>
<evidence type="ECO:0000259" key="1">
    <source>
        <dbReference type="PROSITE" id="PS51833"/>
    </source>
</evidence>
<proteinExistence type="predicted"/>
<reference evidence="3" key="1">
    <citation type="submission" date="2019-07" db="EMBL/GenBank/DDBJ databases">
        <title>Shewanella sp. YLB-08 draft genomic sequence.</title>
        <authorList>
            <person name="Yu L."/>
        </authorList>
    </citation>
    <scope>NUCLEOTIDE SEQUENCE [LARGE SCALE GENOMIC DNA]</scope>
    <source>
        <strain evidence="3">JCM 20706</strain>
    </source>
</reference>
<dbReference type="SUPFAM" id="SSF109604">
    <property type="entry name" value="HD-domain/PDEase-like"/>
    <property type="match status" value="1"/>
</dbReference>
<dbReference type="Pfam" id="PF08668">
    <property type="entry name" value="HDOD"/>
    <property type="match status" value="1"/>
</dbReference>
<feature type="domain" description="HDOD" evidence="1">
    <location>
        <begin position="13"/>
        <end position="204"/>
    </location>
</feature>
<dbReference type="PROSITE" id="PS51833">
    <property type="entry name" value="HDOD"/>
    <property type="match status" value="1"/>
</dbReference>
<dbReference type="Proteomes" id="UP000318126">
    <property type="component" value="Unassembled WGS sequence"/>
</dbReference>
<comment type="caution">
    <text evidence="2">The sequence shown here is derived from an EMBL/GenBank/DDBJ whole genome shotgun (WGS) entry which is preliminary data.</text>
</comment>
<dbReference type="Gene3D" id="1.10.3210.10">
    <property type="entry name" value="Hypothetical protein af1432"/>
    <property type="match status" value="1"/>
</dbReference>
<dbReference type="InterPro" id="IPR052340">
    <property type="entry name" value="RNase_Y/CdgJ"/>
</dbReference>
<dbReference type="AlphaFoldDB" id="A0A553JIT7"/>
<dbReference type="PANTHER" id="PTHR33525">
    <property type="match status" value="1"/>
</dbReference>
<name>A0A553JIT7_SHEHA</name>
<dbReference type="PANTHER" id="PTHR33525:SF6">
    <property type="entry name" value="HDOD DOMAIN-CONTAINING PROTEIN"/>
    <property type="match status" value="1"/>
</dbReference>
<dbReference type="OrthoDB" id="9770715at2"/>
<accession>A0A553JIT7</accession>
<evidence type="ECO:0000313" key="3">
    <source>
        <dbReference type="Proteomes" id="UP000318126"/>
    </source>
</evidence>
<protein>
    <submittedName>
        <fullName evidence="2">HDOD domain-containing protein</fullName>
    </submittedName>
</protein>
<dbReference type="InterPro" id="IPR013976">
    <property type="entry name" value="HDOD"/>
</dbReference>